<reference evidence="2 3" key="1">
    <citation type="submission" date="2023-03" db="EMBL/GenBank/DDBJ databases">
        <title>Strain YYF002 represents a novel species in the genus Winogradskyella isolated from seawater.</title>
        <authorList>
            <person name="Fu Z.-Y."/>
        </authorList>
    </citation>
    <scope>NUCLEOTIDE SEQUENCE [LARGE SCALE GENOMIC DNA]</scope>
    <source>
        <strain evidence="2 3">YYF002</strain>
    </source>
</reference>
<organism evidence="2 3">
    <name type="scientific">Winogradskyella marincola</name>
    <dbReference type="NCBI Taxonomy" id="3037795"/>
    <lineage>
        <taxon>Bacteria</taxon>
        <taxon>Pseudomonadati</taxon>
        <taxon>Bacteroidota</taxon>
        <taxon>Flavobacteriia</taxon>
        <taxon>Flavobacteriales</taxon>
        <taxon>Flavobacteriaceae</taxon>
        <taxon>Winogradskyella</taxon>
    </lineage>
</organism>
<keyword evidence="1" id="KW-0472">Membrane</keyword>
<proteinExistence type="predicted"/>
<dbReference type="EMBL" id="JARSBN010000003">
    <property type="protein sequence ID" value="MDG4715384.1"/>
    <property type="molecule type" value="Genomic_DNA"/>
</dbReference>
<keyword evidence="1" id="KW-0812">Transmembrane</keyword>
<feature type="transmembrane region" description="Helical" evidence="1">
    <location>
        <begin position="20"/>
        <end position="40"/>
    </location>
</feature>
<keyword evidence="1" id="KW-1133">Transmembrane helix</keyword>
<accession>A0ABT6G016</accession>
<protein>
    <recommendedName>
        <fullName evidence="4">MotA/TolQ/ExbB proton channel domain-containing protein</fullName>
    </recommendedName>
</protein>
<evidence type="ECO:0000313" key="3">
    <source>
        <dbReference type="Proteomes" id="UP001529085"/>
    </source>
</evidence>
<name>A0ABT6G016_9FLAO</name>
<feature type="transmembrane region" description="Helical" evidence="1">
    <location>
        <begin position="61"/>
        <end position="79"/>
    </location>
</feature>
<evidence type="ECO:0000313" key="2">
    <source>
        <dbReference type="EMBL" id="MDG4715384.1"/>
    </source>
</evidence>
<evidence type="ECO:0000256" key="1">
    <source>
        <dbReference type="SAM" id="Phobius"/>
    </source>
</evidence>
<keyword evidence="3" id="KW-1185">Reference proteome</keyword>
<sequence>MISHITTTQFASRMNEGGPAMYIILLAFLLSLIFVVIAFVKRDKDSVMAKKMIGLATESSLIALVVGCLASVMGIIQLFDMVEALGDVNPALFSGGLKVSLLTITFGLFSFAVARIGVLIYKWSLKSNEAN</sequence>
<evidence type="ECO:0008006" key="4">
    <source>
        <dbReference type="Google" id="ProtNLM"/>
    </source>
</evidence>
<feature type="transmembrane region" description="Helical" evidence="1">
    <location>
        <begin position="99"/>
        <end position="121"/>
    </location>
</feature>
<comment type="caution">
    <text evidence="2">The sequence shown here is derived from an EMBL/GenBank/DDBJ whole genome shotgun (WGS) entry which is preliminary data.</text>
</comment>
<dbReference type="Proteomes" id="UP001529085">
    <property type="component" value="Unassembled WGS sequence"/>
</dbReference>
<dbReference type="RefSeq" id="WP_278004844.1">
    <property type="nucleotide sequence ID" value="NZ_JARSBN010000003.1"/>
</dbReference>
<gene>
    <name evidence="2" type="ORF">P7122_05845</name>
</gene>